<dbReference type="InterPro" id="IPR059164">
    <property type="entry name" value="HAT_PRP39_C"/>
</dbReference>
<evidence type="ECO:0000256" key="5">
    <source>
        <dbReference type="ARBA" id="ARBA00023242"/>
    </source>
</evidence>
<dbReference type="PANTHER" id="PTHR17204">
    <property type="entry name" value="PRE-MRNA PROCESSING PROTEIN PRP39-RELATED"/>
    <property type="match status" value="1"/>
</dbReference>
<dbReference type="SUPFAM" id="SSF48452">
    <property type="entry name" value="TPR-like"/>
    <property type="match status" value="1"/>
</dbReference>
<keyword evidence="5" id="KW-0539">Nucleus</keyword>
<evidence type="ECO:0000313" key="7">
    <source>
        <dbReference type="EMBL" id="KAF2858368.1"/>
    </source>
</evidence>
<keyword evidence="7" id="KW-0547">Nucleotide-binding</keyword>
<dbReference type="GO" id="GO:0030627">
    <property type="term" value="F:pre-mRNA 5'-splice site binding"/>
    <property type="evidence" value="ECO:0007669"/>
    <property type="project" value="TreeGrafter"/>
</dbReference>
<keyword evidence="7" id="KW-0347">Helicase</keyword>
<evidence type="ECO:0000256" key="4">
    <source>
        <dbReference type="ARBA" id="ARBA00023187"/>
    </source>
</evidence>
<name>A0A6A7BV51_9PEZI</name>
<dbReference type="GO" id="GO:0071004">
    <property type="term" value="C:U2-type prespliceosome"/>
    <property type="evidence" value="ECO:0007669"/>
    <property type="project" value="TreeGrafter"/>
</dbReference>
<reference evidence="7" key="1">
    <citation type="journal article" date="2020" name="Stud. Mycol.">
        <title>101 Dothideomycetes genomes: a test case for predicting lifestyles and emergence of pathogens.</title>
        <authorList>
            <person name="Haridas S."/>
            <person name="Albert R."/>
            <person name="Binder M."/>
            <person name="Bloem J."/>
            <person name="Labutti K."/>
            <person name="Salamov A."/>
            <person name="Andreopoulos B."/>
            <person name="Baker S."/>
            <person name="Barry K."/>
            <person name="Bills G."/>
            <person name="Bluhm B."/>
            <person name="Cannon C."/>
            <person name="Castanera R."/>
            <person name="Culley D."/>
            <person name="Daum C."/>
            <person name="Ezra D."/>
            <person name="Gonzalez J."/>
            <person name="Henrissat B."/>
            <person name="Kuo A."/>
            <person name="Liang C."/>
            <person name="Lipzen A."/>
            <person name="Lutzoni F."/>
            <person name="Magnuson J."/>
            <person name="Mondo S."/>
            <person name="Nolan M."/>
            <person name="Ohm R."/>
            <person name="Pangilinan J."/>
            <person name="Park H.-J."/>
            <person name="Ramirez L."/>
            <person name="Alfaro M."/>
            <person name="Sun H."/>
            <person name="Tritt A."/>
            <person name="Yoshinaga Y."/>
            <person name="Zwiers L.-H."/>
            <person name="Turgeon B."/>
            <person name="Goodwin S."/>
            <person name="Spatafora J."/>
            <person name="Crous P."/>
            <person name="Grigoriev I."/>
        </authorList>
    </citation>
    <scope>NUCLEOTIDE SEQUENCE</scope>
    <source>
        <strain evidence="7">CBS 480.64</strain>
    </source>
</reference>
<organism evidence="7 8">
    <name type="scientific">Piedraia hortae CBS 480.64</name>
    <dbReference type="NCBI Taxonomy" id="1314780"/>
    <lineage>
        <taxon>Eukaryota</taxon>
        <taxon>Fungi</taxon>
        <taxon>Dikarya</taxon>
        <taxon>Ascomycota</taxon>
        <taxon>Pezizomycotina</taxon>
        <taxon>Dothideomycetes</taxon>
        <taxon>Dothideomycetidae</taxon>
        <taxon>Capnodiales</taxon>
        <taxon>Piedraiaceae</taxon>
        <taxon>Piedraia</taxon>
    </lineage>
</organism>
<dbReference type="InterPro" id="IPR003107">
    <property type="entry name" value="HAT"/>
</dbReference>
<dbReference type="GO" id="GO:0004386">
    <property type="term" value="F:helicase activity"/>
    <property type="evidence" value="ECO:0007669"/>
    <property type="project" value="UniProtKB-KW"/>
</dbReference>
<proteinExistence type="inferred from homology"/>
<accession>A0A6A7BV51</accession>
<dbReference type="GO" id="GO:0000395">
    <property type="term" value="P:mRNA 5'-splice site recognition"/>
    <property type="evidence" value="ECO:0007669"/>
    <property type="project" value="TreeGrafter"/>
</dbReference>
<protein>
    <submittedName>
        <fullName evidence="7">Putative DEAD/DEAH box helicase</fullName>
    </submittedName>
</protein>
<dbReference type="GO" id="GO:0000243">
    <property type="term" value="C:commitment complex"/>
    <property type="evidence" value="ECO:0007669"/>
    <property type="project" value="TreeGrafter"/>
</dbReference>
<dbReference type="EMBL" id="MU006011">
    <property type="protein sequence ID" value="KAF2858368.1"/>
    <property type="molecule type" value="Genomic_DNA"/>
</dbReference>
<dbReference type="Pfam" id="PF23241">
    <property type="entry name" value="HAT_PRP39_C"/>
    <property type="match status" value="1"/>
</dbReference>
<sequence length="538" mass="62361">MGDFSFSDDRELQQLNAQTLADPDNFDHWEKLVRAAEAQEGGLNRNSSPQAITAVREVYDRLLARFPLFFGYWKKYADLEFVVTGPEAAELVYERGIASIGTSVDLWANYCAFKTDTWHDMDAIRELFERGVESAGLDFLAHPLWDKYLEFEDRCESPQNIFKLLGRIIHIPLHQYARYFERYRSMAATRPVSELAPESVLSSFGPLNEVELRQRLDAYHVDVFQKTQAETTKRWTYEQEIKRPYYHVTELDSAQLTNWRRYLDFEEAEGDYTRIKFLYERCLVTCANYDEFWFRYARWMQAQGKSKSQEVRNIYARASALFIAISRPAIRLYYAYWEEAAGNIAIAMDIHHAILSFLPNHVETIISMANVQRRTRDVQAALQCLDQYMHDASGAITQHTRGAIVAEQARLLYQQGDIDAVRKLYSSQTQLYQDSAPFWLGYLDFEAKLTSPNFERVKAVYDAAKQSQSLSATAIRTITARYFSLLRDLGGKDAMSELASLDVELNGPRSVRHNMDFRVADDGWREETHNCFLDIVDE</sequence>
<dbReference type="AlphaFoldDB" id="A0A6A7BV51"/>
<evidence type="ECO:0000256" key="3">
    <source>
        <dbReference type="ARBA" id="ARBA00022737"/>
    </source>
</evidence>
<keyword evidence="4" id="KW-0508">mRNA splicing</keyword>
<dbReference type="Proteomes" id="UP000799421">
    <property type="component" value="Unassembled WGS sequence"/>
</dbReference>
<dbReference type="SMART" id="SM00386">
    <property type="entry name" value="HAT"/>
    <property type="match status" value="6"/>
</dbReference>
<evidence type="ECO:0000256" key="6">
    <source>
        <dbReference type="ARBA" id="ARBA00038019"/>
    </source>
</evidence>
<keyword evidence="8" id="KW-1185">Reference proteome</keyword>
<evidence type="ECO:0000256" key="2">
    <source>
        <dbReference type="ARBA" id="ARBA00022664"/>
    </source>
</evidence>
<dbReference type="OrthoDB" id="10265668at2759"/>
<dbReference type="Gene3D" id="1.25.40.10">
    <property type="entry name" value="Tetratricopeptide repeat domain"/>
    <property type="match status" value="2"/>
</dbReference>
<dbReference type="FunFam" id="1.25.40.10:FF:000451">
    <property type="entry name" value="mRNA splicing protein (Prp39), putative"/>
    <property type="match status" value="1"/>
</dbReference>
<dbReference type="GO" id="GO:0005685">
    <property type="term" value="C:U1 snRNP"/>
    <property type="evidence" value="ECO:0007669"/>
    <property type="project" value="TreeGrafter"/>
</dbReference>
<dbReference type="FunFam" id="1.25.40.10:FF:000064">
    <property type="entry name" value="Putative pre-mrna-processing factor 39"/>
    <property type="match status" value="1"/>
</dbReference>
<evidence type="ECO:0000256" key="1">
    <source>
        <dbReference type="ARBA" id="ARBA00004123"/>
    </source>
</evidence>
<dbReference type="InterPro" id="IPR011990">
    <property type="entry name" value="TPR-like_helical_dom_sf"/>
</dbReference>
<gene>
    <name evidence="7" type="ORF">K470DRAFT_251428</name>
</gene>
<keyword evidence="2" id="KW-0507">mRNA processing</keyword>
<dbReference type="Pfam" id="PF23240">
    <property type="entry name" value="HAT_PRP39_N"/>
    <property type="match status" value="1"/>
</dbReference>
<keyword evidence="3" id="KW-0677">Repeat</keyword>
<dbReference type="PANTHER" id="PTHR17204:SF5">
    <property type="entry name" value="PRE-MRNA-PROCESSING FACTOR 39"/>
    <property type="match status" value="1"/>
</dbReference>
<keyword evidence="7" id="KW-0378">Hydrolase</keyword>
<keyword evidence="7" id="KW-0067">ATP-binding</keyword>
<evidence type="ECO:0000313" key="8">
    <source>
        <dbReference type="Proteomes" id="UP000799421"/>
    </source>
</evidence>
<comment type="similarity">
    <text evidence="6">Belongs to the PRP39 family.</text>
</comment>
<comment type="subcellular location">
    <subcellularLocation>
        <location evidence="1">Nucleus</location>
    </subcellularLocation>
</comment>